<keyword evidence="7 10" id="KW-0283">Flagellar rotation</keyword>
<evidence type="ECO:0000256" key="5">
    <source>
        <dbReference type="ARBA" id="ARBA00022500"/>
    </source>
</evidence>
<dbReference type="PANTHER" id="PTHR35091">
    <property type="entry name" value="FLAGELLAR PROTEIN FLIL"/>
    <property type="match status" value="1"/>
</dbReference>
<comment type="subcellular location">
    <subcellularLocation>
        <location evidence="10">Cell inner membrane</location>
    </subcellularLocation>
    <subcellularLocation>
        <location evidence="2">Cell membrane</location>
        <topology evidence="2">Single-pass membrane protein</topology>
    </subcellularLocation>
</comment>
<keyword evidence="13" id="KW-1185">Reference proteome</keyword>
<evidence type="ECO:0000256" key="2">
    <source>
        <dbReference type="ARBA" id="ARBA00004162"/>
    </source>
</evidence>
<comment type="caution">
    <text evidence="12">The sequence shown here is derived from an EMBL/GenBank/DDBJ whole genome shotgun (WGS) entry which is preliminary data.</text>
</comment>
<evidence type="ECO:0000256" key="7">
    <source>
        <dbReference type="ARBA" id="ARBA00022779"/>
    </source>
</evidence>
<name>W4HI03_9RHOB</name>
<keyword evidence="6 10" id="KW-0812">Transmembrane</keyword>
<dbReference type="EMBL" id="AQQW01000007">
    <property type="protein sequence ID" value="ETW12329.1"/>
    <property type="molecule type" value="Genomic_DNA"/>
</dbReference>
<reference evidence="12 13" key="1">
    <citation type="journal article" date="2014" name="Antonie Van Leeuwenhoek">
        <title>Roseivivax atlanticus sp. nov., isolated from surface seawater of the Atlantic Ocean.</title>
        <authorList>
            <person name="Li G."/>
            <person name="Lai Q."/>
            <person name="Liu X."/>
            <person name="Sun F."/>
            <person name="Shao Z."/>
        </authorList>
    </citation>
    <scope>NUCLEOTIDE SEQUENCE [LARGE SCALE GENOMIC DNA]</scope>
    <source>
        <strain evidence="12 13">22II-s10s</strain>
    </source>
</reference>
<keyword evidence="12" id="KW-0282">Flagellum</keyword>
<feature type="region of interest" description="Disordered" evidence="11">
    <location>
        <begin position="48"/>
        <end position="83"/>
    </location>
</feature>
<keyword evidence="12" id="KW-0966">Cell projection</keyword>
<keyword evidence="5 10" id="KW-0145">Chemotaxis</keyword>
<dbReference type="Pfam" id="PF03748">
    <property type="entry name" value="FliL"/>
    <property type="match status" value="1"/>
</dbReference>
<gene>
    <name evidence="12" type="ORF">ATO8_12291</name>
</gene>
<evidence type="ECO:0000256" key="4">
    <source>
        <dbReference type="ARBA" id="ARBA00022475"/>
    </source>
</evidence>
<dbReference type="GO" id="GO:0005886">
    <property type="term" value="C:plasma membrane"/>
    <property type="evidence" value="ECO:0007669"/>
    <property type="project" value="UniProtKB-SubCell"/>
</dbReference>
<keyword evidence="9 10" id="KW-0472">Membrane</keyword>
<dbReference type="STRING" id="1379903.ATO8_12291"/>
<dbReference type="InterPro" id="IPR005503">
    <property type="entry name" value="FliL"/>
</dbReference>
<dbReference type="GO" id="GO:0009425">
    <property type="term" value="C:bacterial-type flagellum basal body"/>
    <property type="evidence" value="ECO:0007669"/>
    <property type="project" value="InterPro"/>
</dbReference>
<dbReference type="GO" id="GO:0071978">
    <property type="term" value="P:bacterial-type flagellum-dependent swarming motility"/>
    <property type="evidence" value="ECO:0007669"/>
    <property type="project" value="TreeGrafter"/>
</dbReference>
<dbReference type="RefSeq" id="WP_043844822.1">
    <property type="nucleotide sequence ID" value="NZ_AQQW01000007.1"/>
</dbReference>
<comment type="function">
    <text evidence="1 10">Controls the rotational direction of flagella during chemotaxis.</text>
</comment>
<keyword evidence="10" id="KW-0997">Cell inner membrane</keyword>
<accession>W4HI03</accession>
<dbReference type="Proteomes" id="UP000019063">
    <property type="component" value="Unassembled WGS sequence"/>
</dbReference>
<evidence type="ECO:0000256" key="11">
    <source>
        <dbReference type="SAM" id="MobiDB-lite"/>
    </source>
</evidence>
<evidence type="ECO:0000256" key="1">
    <source>
        <dbReference type="ARBA" id="ARBA00002254"/>
    </source>
</evidence>
<sequence length="190" mass="19752">MADATADEGDVPAKKSKLPLILGVVLALLGAAGGFFAVSSGMILGGGGSDAAAPPAEEATAEETATPMEDDTDIEGGAEAPPTPVAPVELGDIAFVELPPLLVSLGPGAQNTHLRFRATLEVPSRHAAEVTTLQPRVLDAMNSYLRALSPADIEAQDALLLIRAQLTRRVQLVLGEEKLRDLLVLEFVLN</sequence>
<evidence type="ECO:0000313" key="13">
    <source>
        <dbReference type="Proteomes" id="UP000019063"/>
    </source>
</evidence>
<keyword evidence="4" id="KW-1003">Cell membrane</keyword>
<dbReference type="eggNOG" id="COG1580">
    <property type="taxonomic scope" value="Bacteria"/>
</dbReference>
<dbReference type="AlphaFoldDB" id="W4HI03"/>
<evidence type="ECO:0000313" key="12">
    <source>
        <dbReference type="EMBL" id="ETW12329.1"/>
    </source>
</evidence>
<dbReference type="GO" id="GO:0006935">
    <property type="term" value="P:chemotaxis"/>
    <property type="evidence" value="ECO:0007669"/>
    <property type="project" value="UniProtKB-KW"/>
</dbReference>
<dbReference type="PANTHER" id="PTHR35091:SF2">
    <property type="entry name" value="FLAGELLAR PROTEIN FLIL"/>
    <property type="match status" value="1"/>
</dbReference>
<evidence type="ECO:0000256" key="10">
    <source>
        <dbReference type="RuleBase" id="RU364125"/>
    </source>
</evidence>
<protein>
    <recommendedName>
        <fullName evidence="10">Flagellar protein FliL</fullName>
    </recommendedName>
</protein>
<organism evidence="12 13">
    <name type="scientific">Roseivivax marinus</name>
    <dbReference type="NCBI Taxonomy" id="1379903"/>
    <lineage>
        <taxon>Bacteria</taxon>
        <taxon>Pseudomonadati</taxon>
        <taxon>Pseudomonadota</taxon>
        <taxon>Alphaproteobacteria</taxon>
        <taxon>Rhodobacterales</taxon>
        <taxon>Roseobacteraceae</taxon>
        <taxon>Roseivivax</taxon>
    </lineage>
</organism>
<keyword evidence="12" id="KW-0969">Cilium</keyword>
<proteinExistence type="inferred from homology"/>
<evidence type="ECO:0000256" key="8">
    <source>
        <dbReference type="ARBA" id="ARBA00022989"/>
    </source>
</evidence>
<evidence type="ECO:0000256" key="3">
    <source>
        <dbReference type="ARBA" id="ARBA00008281"/>
    </source>
</evidence>
<keyword evidence="8 10" id="KW-1133">Transmembrane helix</keyword>
<evidence type="ECO:0000256" key="6">
    <source>
        <dbReference type="ARBA" id="ARBA00022692"/>
    </source>
</evidence>
<feature type="transmembrane region" description="Helical" evidence="10">
    <location>
        <begin position="20"/>
        <end position="38"/>
    </location>
</feature>
<evidence type="ECO:0000256" key="9">
    <source>
        <dbReference type="ARBA" id="ARBA00023136"/>
    </source>
</evidence>
<comment type="similarity">
    <text evidence="3 10">Belongs to the FliL family.</text>
</comment>
<feature type="compositionally biased region" description="Low complexity" evidence="11">
    <location>
        <begin position="50"/>
        <end position="67"/>
    </location>
</feature>